<keyword evidence="1" id="KW-0539">Nucleus</keyword>
<dbReference type="PROSITE" id="PS50030">
    <property type="entry name" value="UBA"/>
    <property type="match status" value="1"/>
</dbReference>
<keyword evidence="1" id="KW-0963">Cytoplasm</keyword>
<dbReference type="GO" id="GO:0006289">
    <property type="term" value="P:nucleotide-excision repair"/>
    <property type="evidence" value="ECO:0007669"/>
    <property type="project" value="UniProtKB-UniRule"/>
</dbReference>
<keyword evidence="1" id="KW-0227">DNA damage</keyword>
<dbReference type="SMART" id="SM00165">
    <property type="entry name" value="UBA"/>
    <property type="match status" value="1"/>
</dbReference>
<dbReference type="GO" id="GO:0005634">
    <property type="term" value="C:nucleus"/>
    <property type="evidence" value="ECO:0007669"/>
    <property type="project" value="UniProtKB-SubCell"/>
</dbReference>
<dbReference type="GO" id="GO:0043161">
    <property type="term" value="P:proteasome-mediated ubiquitin-dependent protein catabolic process"/>
    <property type="evidence" value="ECO:0007669"/>
    <property type="project" value="UniProtKB-UniRule"/>
</dbReference>
<dbReference type="InterPro" id="IPR004806">
    <property type="entry name" value="Rad23"/>
</dbReference>
<dbReference type="Gene3D" id="1.10.8.10">
    <property type="entry name" value="DNA helicase RuvA subunit, C-terminal domain"/>
    <property type="match status" value="1"/>
</dbReference>
<dbReference type="Proteomes" id="UP000655225">
    <property type="component" value="Unassembled WGS sequence"/>
</dbReference>
<dbReference type="GO" id="GO:0043130">
    <property type="term" value="F:ubiquitin binding"/>
    <property type="evidence" value="ECO:0007669"/>
    <property type="project" value="UniProtKB-UniRule"/>
</dbReference>
<comment type="function">
    <text evidence="1">Multiubiquitin chain receptor involved in modulation of proteasomal degradation. Involved in nucleotide excision repair.</text>
</comment>
<evidence type="ECO:0000256" key="1">
    <source>
        <dbReference type="RuleBase" id="RU367049"/>
    </source>
</evidence>
<sequence>MRLFVFSEFELSRNHSILVLVVELDPSISLETTSRCGSYSIHTRPPLKWGTSPIAHASGARQAKSSTFKTNSGAPCRKKSVYNAPSHIHGAPLTDCSISVLGISLLKLRKCMYNSWDLFDQPEQDMPHAVSVTPAEQEAIERLEAMGFDRALVIEAFLACDRNEELAVNYLLENAGDYED</sequence>
<gene>
    <name evidence="3" type="ORF">HHK36_021212</name>
</gene>
<protein>
    <recommendedName>
        <fullName evidence="1">Ubiquitin receptor RAD23</fullName>
    </recommendedName>
    <alternativeName>
        <fullName evidence="1">DNA repair protein RAD23</fullName>
    </alternativeName>
</protein>
<dbReference type="EMBL" id="JABCRI010000015">
    <property type="protein sequence ID" value="KAF8392971.1"/>
    <property type="molecule type" value="Genomic_DNA"/>
</dbReference>
<dbReference type="GO" id="GO:0005737">
    <property type="term" value="C:cytoplasm"/>
    <property type="evidence" value="ECO:0007669"/>
    <property type="project" value="UniProtKB-SubCell"/>
</dbReference>
<dbReference type="InterPro" id="IPR015940">
    <property type="entry name" value="UBA"/>
</dbReference>
<dbReference type="GO" id="GO:0031593">
    <property type="term" value="F:polyubiquitin modification-dependent protein binding"/>
    <property type="evidence" value="ECO:0007669"/>
    <property type="project" value="UniProtKB-UniRule"/>
</dbReference>
<organism evidence="3 4">
    <name type="scientific">Tetracentron sinense</name>
    <name type="common">Spur-leaf</name>
    <dbReference type="NCBI Taxonomy" id="13715"/>
    <lineage>
        <taxon>Eukaryota</taxon>
        <taxon>Viridiplantae</taxon>
        <taxon>Streptophyta</taxon>
        <taxon>Embryophyta</taxon>
        <taxon>Tracheophyta</taxon>
        <taxon>Spermatophyta</taxon>
        <taxon>Magnoliopsida</taxon>
        <taxon>Trochodendrales</taxon>
        <taxon>Trochodendraceae</taxon>
        <taxon>Tetracentron</taxon>
    </lineage>
</organism>
<reference evidence="3 4" key="1">
    <citation type="submission" date="2020-04" db="EMBL/GenBank/DDBJ databases">
        <title>Plant Genome Project.</title>
        <authorList>
            <person name="Zhang R.-G."/>
        </authorList>
    </citation>
    <scope>NUCLEOTIDE SEQUENCE [LARGE SCALE GENOMIC DNA]</scope>
    <source>
        <strain evidence="3">YNK0</strain>
        <tissue evidence="3">Leaf</tissue>
    </source>
</reference>
<comment type="similarity">
    <text evidence="1">Belongs to the RAD23 family.</text>
</comment>
<evidence type="ECO:0000313" key="4">
    <source>
        <dbReference type="Proteomes" id="UP000655225"/>
    </source>
</evidence>
<comment type="subcellular location">
    <subcellularLocation>
        <location evidence="1">Nucleus</location>
    </subcellularLocation>
    <subcellularLocation>
        <location evidence="1">Cytoplasm</location>
    </subcellularLocation>
</comment>
<evidence type="ECO:0000313" key="3">
    <source>
        <dbReference type="EMBL" id="KAF8392971.1"/>
    </source>
</evidence>
<dbReference type="FunFam" id="1.10.8.10:FF:000002">
    <property type="entry name" value="UV excision repair protein RAD23 homolog"/>
    <property type="match status" value="1"/>
</dbReference>
<name>A0A835D7L6_TETSI</name>
<dbReference type="InterPro" id="IPR009060">
    <property type="entry name" value="UBA-like_sf"/>
</dbReference>
<dbReference type="GO" id="GO:0003684">
    <property type="term" value="F:damaged DNA binding"/>
    <property type="evidence" value="ECO:0007669"/>
    <property type="project" value="UniProtKB-UniRule"/>
</dbReference>
<dbReference type="Pfam" id="PF00627">
    <property type="entry name" value="UBA"/>
    <property type="match status" value="1"/>
</dbReference>
<dbReference type="OrthoDB" id="1716169at2759"/>
<dbReference type="PRINTS" id="PR01839">
    <property type="entry name" value="RAD23PROTEIN"/>
</dbReference>
<proteinExistence type="inferred from homology"/>
<evidence type="ECO:0000259" key="2">
    <source>
        <dbReference type="PROSITE" id="PS50030"/>
    </source>
</evidence>
<keyword evidence="1" id="KW-0234">DNA repair</keyword>
<accession>A0A835D7L6</accession>
<keyword evidence="4" id="KW-1185">Reference proteome</keyword>
<dbReference type="AlphaFoldDB" id="A0A835D7L6"/>
<dbReference type="SUPFAM" id="SSF46934">
    <property type="entry name" value="UBA-like"/>
    <property type="match status" value="1"/>
</dbReference>
<feature type="domain" description="UBA" evidence="2">
    <location>
        <begin position="134"/>
        <end position="174"/>
    </location>
</feature>
<comment type="caution">
    <text evidence="3">The sequence shown here is derived from an EMBL/GenBank/DDBJ whole genome shotgun (WGS) entry which is preliminary data.</text>
</comment>